<reference evidence="7 8" key="1">
    <citation type="submission" date="2018-06" db="EMBL/GenBank/DDBJ databases">
        <title>Comparative genomics reveals the genomic features of Rhizophagus irregularis, R. cerebriforme, R. diaphanum and Gigaspora rosea, and their symbiotic lifestyle signature.</title>
        <authorList>
            <person name="Morin E."/>
            <person name="San Clemente H."/>
            <person name="Chen E.C.H."/>
            <person name="De La Providencia I."/>
            <person name="Hainaut M."/>
            <person name="Kuo A."/>
            <person name="Kohler A."/>
            <person name="Murat C."/>
            <person name="Tang N."/>
            <person name="Roy S."/>
            <person name="Loubradou J."/>
            <person name="Henrissat B."/>
            <person name="Grigoriev I.V."/>
            <person name="Corradi N."/>
            <person name="Roux C."/>
            <person name="Martin F.M."/>
        </authorList>
    </citation>
    <scope>NUCLEOTIDE SEQUENCE [LARGE SCALE GENOMIC DNA]</scope>
    <source>
        <strain evidence="7 8">DAOM 227022</strain>
    </source>
</reference>
<feature type="domain" description="PHD-type" evidence="6">
    <location>
        <begin position="20"/>
        <end position="69"/>
    </location>
</feature>
<dbReference type="GO" id="GO:0032221">
    <property type="term" value="C:Rpd3S complex"/>
    <property type="evidence" value="ECO:0007669"/>
    <property type="project" value="TreeGrafter"/>
</dbReference>
<sequence>MSTRGRGRTRNVPSNTQTNNDHCDVCTYGGRMMCCDGCPKAFHFTCLVPPLDVDNPPTGNWFCRECSAESTRQSQQRGRKGRRKGSLFKELKDKAHMSNPTSFMLPENIRTTFDGVFAGKHGEFRDANKEKPVQLDKRGYPVEPDRERFIDAKGRNIYCYYCKLPPRHLRPIMSCDFCDQHWHFDCLTPPLTIAPPLHKKWMCPLHADHVLPPMRRLRGEDVLPYMDNTAIEHLPEKRRIECDPEFYLNDTLHKLPKQSVKLDWIGQMKMAMKGKNEEMLQMGKNEEMLQLMAAAERILPSKKEGKKPEVQKGKGKESFQDDEVLIHEKDKGKDAVSSKGKGKEFVPIWNMNRLENDFTSVILSALLPPTTSSSTANELLDENVQMAMAIELSRKKSRKKSRVEYDDKDDEIEDEGAGPSGSNGESYEDERVAKRLRPEDYESSTSSSSSTNIRVYTENVRNRVGRDDNEKVKGGPKGPRVEEQASLQYNENDNTEIKNMAEGNPLFLLVEAAFGGFVSI</sequence>
<dbReference type="CDD" id="cd15534">
    <property type="entry name" value="PHD2_PHF12_Rco1"/>
    <property type="match status" value="1"/>
</dbReference>
<proteinExistence type="predicted"/>
<dbReference type="InterPro" id="IPR001965">
    <property type="entry name" value="Znf_PHD"/>
</dbReference>
<dbReference type="InterPro" id="IPR011011">
    <property type="entry name" value="Znf_FYVE_PHD"/>
</dbReference>
<dbReference type="PROSITE" id="PS50016">
    <property type="entry name" value="ZF_PHD_2"/>
    <property type="match status" value="1"/>
</dbReference>
<evidence type="ECO:0000256" key="4">
    <source>
        <dbReference type="PROSITE-ProRule" id="PRU00146"/>
    </source>
</evidence>
<protein>
    <recommendedName>
        <fullName evidence="6">PHD-type domain-containing protein</fullName>
    </recommendedName>
</protein>
<dbReference type="InterPro" id="IPR019787">
    <property type="entry name" value="Znf_PHD-finger"/>
</dbReference>
<comment type="caution">
    <text evidence="7">The sequence shown here is derived from an EMBL/GenBank/DDBJ whole genome shotgun (WGS) entry which is preliminary data.</text>
</comment>
<dbReference type="PANTHER" id="PTHR47636">
    <property type="entry name" value="TRANSCRIPTIONAL REGULATORY PROTEIN RCO1"/>
    <property type="match status" value="1"/>
</dbReference>
<dbReference type="STRING" id="658196.A0A397TMI8"/>
<name>A0A397TMI8_9GLOM</name>
<dbReference type="GO" id="GO:0008270">
    <property type="term" value="F:zinc ion binding"/>
    <property type="evidence" value="ECO:0007669"/>
    <property type="project" value="UniProtKB-KW"/>
</dbReference>
<dbReference type="InterPro" id="IPR052819">
    <property type="entry name" value="Chromatin_regulatory_protein"/>
</dbReference>
<feature type="region of interest" description="Disordered" evidence="5">
    <location>
        <begin position="393"/>
        <end position="491"/>
    </location>
</feature>
<evidence type="ECO:0000256" key="1">
    <source>
        <dbReference type="ARBA" id="ARBA00022723"/>
    </source>
</evidence>
<evidence type="ECO:0000259" key="6">
    <source>
        <dbReference type="PROSITE" id="PS50016"/>
    </source>
</evidence>
<keyword evidence="2 4" id="KW-0863">Zinc-finger</keyword>
<dbReference type="Proteomes" id="UP000265703">
    <property type="component" value="Unassembled WGS sequence"/>
</dbReference>
<keyword evidence="3" id="KW-0862">Zinc</keyword>
<dbReference type="InterPro" id="IPR013083">
    <property type="entry name" value="Znf_RING/FYVE/PHD"/>
</dbReference>
<evidence type="ECO:0000313" key="8">
    <source>
        <dbReference type="Proteomes" id="UP000265703"/>
    </source>
</evidence>
<evidence type="ECO:0000256" key="2">
    <source>
        <dbReference type="ARBA" id="ARBA00022771"/>
    </source>
</evidence>
<dbReference type="SMART" id="SM00249">
    <property type="entry name" value="PHD"/>
    <property type="match status" value="2"/>
</dbReference>
<dbReference type="PANTHER" id="PTHR47636:SF1">
    <property type="entry name" value="TRANSCRIPTIONAL REGULATORY PROTEIN RCO1"/>
    <property type="match status" value="1"/>
</dbReference>
<dbReference type="Gene3D" id="2.30.30.1150">
    <property type="match status" value="1"/>
</dbReference>
<keyword evidence="1" id="KW-0479">Metal-binding</keyword>
<dbReference type="Pfam" id="PF00628">
    <property type="entry name" value="PHD"/>
    <property type="match status" value="2"/>
</dbReference>
<dbReference type="PROSITE" id="PS01359">
    <property type="entry name" value="ZF_PHD_1"/>
    <property type="match status" value="1"/>
</dbReference>
<feature type="compositionally biased region" description="Basic and acidic residues" evidence="5">
    <location>
        <begin position="460"/>
        <end position="483"/>
    </location>
</feature>
<feature type="compositionally biased region" description="Basic and acidic residues" evidence="5">
    <location>
        <begin position="299"/>
        <end position="322"/>
    </location>
</feature>
<dbReference type="EMBL" id="QKYT01000013">
    <property type="protein sequence ID" value="RIA98619.1"/>
    <property type="molecule type" value="Genomic_DNA"/>
</dbReference>
<dbReference type="AlphaFoldDB" id="A0A397TMI8"/>
<dbReference type="Gene3D" id="3.30.40.10">
    <property type="entry name" value="Zinc/RING finger domain, C3HC4 (zinc finger)"/>
    <property type="match status" value="1"/>
</dbReference>
<dbReference type="GO" id="GO:0006357">
    <property type="term" value="P:regulation of transcription by RNA polymerase II"/>
    <property type="evidence" value="ECO:0007669"/>
    <property type="project" value="TreeGrafter"/>
</dbReference>
<dbReference type="OrthoDB" id="5876363at2759"/>
<evidence type="ECO:0000256" key="3">
    <source>
        <dbReference type="ARBA" id="ARBA00022833"/>
    </source>
</evidence>
<gene>
    <name evidence="7" type="ORF">C1645_812489</name>
</gene>
<accession>A0A397TMI8</accession>
<dbReference type="InterPro" id="IPR019786">
    <property type="entry name" value="Zinc_finger_PHD-type_CS"/>
</dbReference>
<dbReference type="SUPFAM" id="SSF57903">
    <property type="entry name" value="FYVE/PHD zinc finger"/>
    <property type="match status" value="2"/>
</dbReference>
<feature type="compositionally biased region" description="Acidic residues" evidence="5">
    <location>
        <begin position="406"/>
        <end position="416"/>
    </location>
</feature>
<organism evidence="7 8">
    <name type="scientific">Glomus cerebriforme</name>
    <dbReference type="NCBI Taxonomy" id="658196"/>
    <lineage>
        <taxon>Eukaryota</taxon>
        <taxon>Fungi</taxon>
        <taxon>Fungi incertae sedis</taxon>
        <taxon>Mucoromycota</taxon>
        <taxon>Glomeromycotina</taxon>
        <taxon>Glomeromycetes</taxon>
        <taxon>Glomerales</taxon>
        <taxon>Glomeraceae</taxon>
        <taxon>Glomus</taxon>
    </lineage>
</organism>
<keyword evidence="8" id="KW-1185">Reference proteome</keyword>
<feature type="region of interest" description="Disordered" evidence="5">
    <location>
        <begin position="298"/>
        <end position="322"/>
    </location>
</feature>
<evidence type="ECO:0000256" key="5">
    <source>
        <dbReference type="SAM" id="MobiDB-lite"/>
    </source>
</evidence>
<dbReference type="CDD" id="cd15539">
    <property type="entry name" value="PHD1_AIRE"/>
    <property type="match status" value="1"/>
</dbReference>
<feature type="compositionally biased region" description="Basic and acidic residues" evidence="5">
    <location>
        <begin position="429"/>
        <end position="440"/>
    </location>
</feature>
<evidence type="ECO:0000313" key="7">
    <source>
        <dbReference type="EMBL" id="RIA98619.1"/>
    </source>
</evidence>